<dbReference type="AlphaFoldDB" id="A0A3R7PHK4"/>
<evidence type="ECO:0000313" key="2">
    <source>
        <dbReference type="Proteomes" id="UP000283509"/>
    </source>
</evidence>
<organism evidence="1 2">
    <name type="scientific">Penaeus vannamei</name>
    <name type="common">Whiteleg shrimp</name>
    <name type="synonym">Litopenaeus vannamei</name>
    <dbReference type="NCBI Taxonomy" id="6689"/>
    <lineage>
        <taxon>Eukaryota</taxon>
        <taxon>Metazoa</taxon>
        <taxon>Ecdysozoa</taxon>
        <taxon>Arthropoda</taxon>
        <taxon>Crustacea</taxon>
        <taxon>Multicrustacea</taxon>
        <taxon>Malacostraca</taxon>
        <taxon>Eumalacostraca</taxon>
        <taxon>Eucarida</taxon>
        <taxon>Decapoda</taxon>
        <taxon>Dendrobranchiata</taxon>
        <taxon>Penaeoidea</taxon>
        <taxon>Penaeidae</taxon>
        <taxon>Penaeus</taxon>
    </lineage>
</organism>
<name>A0A3R7PHK4_PENVA</name>
<keyword evidence="2" id="KW-1185">Reference proteome</keyword>
<dbReference type="Proteomes" id="UP000283509">
    <property type="component" value="Unassembled WGS sequence"/>
</dbReference>
<gene>
    <name evidence="1" type="ORF">C7M84_009584</name>
</gene>
<sequence>MNRLHTCSVDKFRFGRVLGNFTLLCRVGPWRDYAVQLVAERSAAGKRDVRPSVCASLPRAVAGRARAGESVGELAPLRVTLESPWRILHRGILIPVTGHRPQCLLALARSKQVPSCDTTCDRLLS</sequence>
<evidence type="ECO:0000313" key="1">
    <source>
        <dbReference type="EMBL" id="ROT72047.1"/>
    </source>
</evidence>
<proteinExistence type="predicted"/>
<reference evidence="1 2" key="1">
    <citation type="submission" date="2018-04" db="EMBL/GenBank/DDBJ databases">
        <authorList>
            <person name="Zhang X."/>
            <person name="Yuan J."/>
            <person name="Li F."/>
            <person name="Xiang J."/>
        </authorList>
    </citation>
    <scope>NUCLEOTIDE SEQUENCE [LARGE SCALE GENOMIC DNA]</scope>
    <source>
        <tissue evidence="1">Muscle</tissue>
    </source>
</reference>
<comment type="caution">
    <text evidence="1">The sequence shown here is derived from an EMBL/GenBank/DDBJ whole genome shotgun (WGS) entry which is preliminary data.</text>
</comment>
<reference evidence="1 2" key="2">
    <citation type="submission" date="2019-01" db="EMBL/GenBank/DDBJ databases">
        <title>The decoding of complex shrimp genome reveals the adaptation for benthos swimmer, frequently molting mechanism and breeding impact on genome.</title>
        <authorList>
            <person name="Sun Y."/>
            <person name="Gao Y."/>
            <person name="Yu Y."/>
        </authorList>
    </citation>
    <scope>NUCLEOTIDE SEQUENCE [LARGE SCALE GENOMIC DNA]</scope>
    <source>
        <tissue evidence="1">Muscle</tissue>
    </source>
</reference>
<protein>
    <submittedName>
        <fullName evidence="1">Uncharacterized protein</fullName>
    </submittedName>
</protein>
<dbReference type="EMBL" id="QCYY01002214">
    <property type="protein sequence ID" value="ROT72047.1"/>
    <property type="molecule type" value="Genomic_DNA"/>
</dbReference>
<accession>A0A3R7PHK4</accession>